<proteinExistence type="predicted"/>
<gene>
    <name evidence="1" type="ORF">SDRG_07266</name>
</gene>
<dbReference type="InParanoid" id="T0QK01"/>
<protein>
    <recommendedName>
        <fullName evidence="3">JmjC domain-containing protein</fullName>
    </recommendedName>
</protein>
<dbReference type="GeneID" id="19947993"/>
<sequence length="748" mass="83877">MGIVRCVFCQRDKRISGVGETDVRDMRFCCQPSCFKAYHSRGNFVDLRHRELVAPHVIMADMAKERREALGIDEPRAPSTAPIMAPPVVTAPATAYVPIAPEPQYAVDASGRVIGRNRHVVDEPFISGGPMYQSRHLSSMGDFAKRDGPPTNAPPPLWKQRTYVASLDRFRRSLETDDEHVLRIDLTPAYSSKPHGRVEDAEMDCLLRCLEGTSSLTVLKGLVSGLNIELWTVINFLDSCSPNLHWSFSHFKLYKSTELPPKGSTSPLYYAGDIQLSIVEFRKYIIATQRAPPSVVHVVDVNNKSWSIGLHEVLALSGLNLDLFCGEMASDLSRQFAWPNILPGGADCYLQNLPASYRHERFAPRMYCSFAGHRSALFQAGNGSTDIAYQVLHGELELIVFDQYPPSACLRLLDFLDRMGYQPHRRAEMLDKYLDNLHKLGYTSRKVRLQPGEYLHINRGRLHMWRSVHDPDTAQRGFSMFLSWEWAYQGVTGGGIADSIAYSLQRLQRPSTEARPMSYVWDPRPCVLEAVRRLVAAVRSGRRSPATMLRLASLRSAFKAILQEEQRMQSDGDDSWFVHERHSDSHVTHNVDLHARPDQLLCTLCRMELGNSYKQCLGCMILAKTPASGVPLPPFKLCMSCFVADADHHVTFEHHNGLRSGFGHTGALLHSKQYRTNPHAVECNCNGGSKLCPVCDGCDACACICHTMFQTRYRALRPDELVQLYGAVSTLLQANTSTLPMSTVARLN</sequence>
<dbReference type="Proteomes" id="UP000030762">
    <property type="component" value="Unassembled WGS sequence"/>
</dbReference>
<organism evidence="1 2">
    <name type="scientific">Saprolegnia diclina (strain VS20)</name>
    <dbReference type="NCBI Taxonomy" id="1156394"/>
    <lineage>
        <taxon>Eukaryota</taxon>
        <taxon>Sar</taxon>
        <taxon>Stramenopiles</taxon>
        <taxon>Oomycota</taxon>
        <taxon>Saprolegniomycetes</taxon>
        <taxon>Saprolegniales</taxon>
        <taxon>Saprolegniaceae</taxon>
        <taxon>Saprolegnia</taxon>
    </lineage>
</organism>
<dbReference type="OrthoDB" id="99157at2759"/>
<dbReference type="OMA" id="ACACICH"/>
<dbReference type="AlphaFoldDB" id="T0QK01"/>
<dbReference type="STRING" id="1156394.T0QK01"/>
<evidence type="ECO:0008006" key="3">
    <source>
        <dbReference type="Google" id="ProtNLM"/>
    </source>
</evidence>
<evidence type="ECO:0000313" key="1">
    <source>
        <dbReference type="EMBL" id="EQC35026.1"/>
    </source>
</evidence>
<dbReference type="eggNOG" id="ENOG502R934">
    <property type="taxonomic scope" value="Eukaryota"/>
</dbReference>
<reference evidence="1 2" key="1">
    <citation type="submission" date="2012-04" db="EMBL/GenBank/DDBJ databases">
        <title>The Genome Sequence of Saprolegnia declina VS20.</title>
        <authorList>
            <consortium name="The Broad Institute Genome Sequencing Platform"/>
            <person name="Russ C."/>
            <person name="Nusbaum C."/>
            <person name="Tyler B."/>
            <person name="van West P."/>
            <person name="Dieguez-Uribeondo J."/>
            <person name="de Bruijn I."/>
            <person name="Tripathy S."/>
            <person name="Jiang R."/>
            <person name="Young S.K."/>
            <person name="Zeng Q."/>
            <person name="Gargeya S."/>
            <person name="Fitzgerald M."/>
            <person name="Haas B."/>
            <person name="Abouelleil A."/>
            <person name="Alvarado L."/>
            <person name="Arachchi H.M."/>
            <person name="Berlin A."/>
            <person name="Chapman S.B."/>
            <person name="Goldberg J."/>
            <person name="Griggs A."/>
            <person name="Gujja S."/>
            <person name="Hansen M."/>
            <person name="Howarth C."/>
            <person name="Imamovic A."/>
            <person name="Larimer J."/>
            <person name="McCowen C."/>
            <person name="Montmayeur A."/>
            <person name="Murphy C."/>
            <person name="Neiman D."/>
            <person name="Pearson M."/>
            <person name="Priest M."/>
            <person name="Roberts A."/>
            <person name="Saif S."/>
            <person name="Shea T."/>
            <person name="Sisk P."/>
            <person name="Sykes S."/>
            <person name="Wortman J."/>
            <person name="Nusbaum C."/>
            <person name="Birren B."/>
        </authorList>
    </citation>
    <scope>NUCLEOTIDE SEQUENCE [LARGE SCALE GENOMIC DNA]</scope>
    <source>
        <strain evidence="1 2">VS20</strain>
    </source>
</reference>
<accession>T0QK01</accession>
<dbReference type="VEuPathDB" id="FungiDB:SDRG_07266"/>
<dbReference type="RefSeq" id="XP_008611310.1">
    <property type="nucleotide sequence ID" value="XM_008613088.1"/>
</dbReference>
<keyword evidence="2" id="KW-1185">Reference proteome</keyword>
<dbReference type="EMBL" id="JH767152">
    <property type="protein sequence ID" value="EQC35026.1"/>
    <property type="molecule type" value="Genomic_DNA"/>
</dbReference>
<name>T0QK01_SAPDV</name>
<evidence type="ECO:0000313" key="2">
    <source>
        <dbReference type="Proteomes" id="UP000030762"/>
    </source>
</evidence>